<evidence type="ECO:0000313" key="3">
    <source>
        <dbReference type="Proteomes" id="UP000756346"/>
    </source>
</evidence>
<organism evidence="2 3">
    <name type="scientific">Microdochium trichocladiopsis</name>
    <dbReference type="NCBI Taxonomy" id="1682393"/>
    <lineage>
        <taxon>Eukaryota</taxon>
        <taxon>Fungi</taxon>
        <taxon>Dikarya</taxon>
        <taxon>Ascomycota</taxon>
        <taxon>Pezizomycotina</taxon>
        <taxon>Sordariomycetes</taxon>
        <taxon>Xylariomycetidae</taxon>
        <taxon>Xylariales</taxon>
        <taxon>Microdochiaceae</taxon>
        <taxon>Microdochium</taxon>
    </lineage>
</organism>
<accession>A0A9P8Y1Q6</accession>
<comment type="caution">
    <text evidence="2">The sequence shown here is derived from an EMBL/GenBank/DDBJ whole genome shotgun (WGS) entry which is preliminary data.</text>
</comment>
<gene>
    <name evidence="2" type="ORF">B0I36DRAFT_326788</name>
</gene>
<dbReference type="OrthoDB" id="10616786at2759"/>
<dbReference type="Proteomes" id="UP000756346">
    <property type="component" value="Unassembled WGS sequence"/>
</dbReference>
<proteinExistence type="predicted"/>
<reference evidence="2" key="1">
    <citation type="journal article" date="2021" name="Nat. Commun.">
        <title>Genetic determinants of endophytism in the Arabidopsis root mycobiome.</title>
        <authorList>
            <person name="Mesny F."/>
            <person name="Miyauchi S."/>
            <person name="Thiergart T."/>
            <person name="Pickel B."/>
            <person name="Atanasova L."/>
            <person name="Karlsson M."/>
            <person name="Huettel B."/>
            <person name="Barry K.W."/>
            <person name="Haridas S."/>
            <person name="Chen C."/>
            <person name="Bauer D."/>
            <person name="Andreopoulos W."/>
            <person name="Pangilinan J."/>
            <person name="LaButti K."/>
            <person name="Riley R."/>
            <person name="Lipzen A."/>
            <person name="Clum A."/>
            <person name="Drula E."/>
            <person name="Henrissat B."/>
            <person name="Kohler A."/>
            <person name="Grigoriev I.V."/>
            <person name="Martin F.M."/>
            <person name="Hacquard S."/>
        </authorList>
    </citation>
    <scope>NUCLEOTIDE SEQUENCE</scope>
    <source>
        <strain evidence="2">MPI-CAGE-CH-0230</strain>
    </source>
</reference>
<dbReference type="GeneID" id="70183926"/>
<dbReference type="RefSeq" id="XP_046010073.1">
    <property type="nucleotide sequence ID" value="XM_046154380.1"/>
</dbReference>
<name>A0A9P8Y1Q6_9PEZI</name>
<evidence type="ECO:0000313" key="2">
    <source>
        <dbReference type="EMBL" id="KAH7027274.1"/>
    </source>
</evidence>
<dbReference type="AlphaFoldDB" id="A0A9P8Y1Q6"/>
<keyword evidence="3" id="KW-1185">Reference proteome</keyword>
<feature type="region of interest" description="Disordered" evidence="1">
    <location>
        <begin position="20"/>
        <end position="79"/>
    </location>
</feature>
<dbReference type="EMBL" id="JAGTJQ010000007">
    <property type="protein sequence ID" value="KAH7027274.1"/>
    <property type="molecule type" value="Genomic_DNA"/>
</dbReference>
<evidence type="ECO:0000256" key="1">
    <source>
        <dbReference type="SAM" id="MobiDB-lite"/>
    </source>
</evidence>
<protein>
    <submittedName>
        <fullName evidence="2">Uncharacterized protein</fullName>
    </submittedName>
</protein>
<sequence>MDRSARSHWVRIPLRVPVLPASDPTQHLDGFRSSRGIGPPLGTQAPLPSSPSPSSPPEHDRETNNGTSGGGNNSTTSSTIHSFQRLPNEIIALIISFVLQDTAPPGRVFHFSNYASGGQRHRDPVGFHNIAQFTPRRMGPTVCISRYARVCRAWRDLVYAHFYGSPRNGFHFRICGAGQDRGGGGVGVDGGGSGGGAWLRWYHADSRGDVLTNLDEVRDGLEKGGTQRWLQVLSREQTARLMEQRNALGVLTSHTARWVRRATLSVFVRRTQTRADNDHLLELVDKAVDLLGGERTGLRDLQVQLHYDGGYQCQMSYTLRLVPTTVERPDDRRWWLGLEDGQEDAQLENGVEALELDTIELTKVGCYEAPLHSTTARILNPLLRLRGVHKFGVGGLVTGDFSKQLTEAVMESSPV</sequence>